<dbReference type="EMBL" id="WUMU01000037">
    <property type="protein sequence ID" value="MXN20879.1"/>
    <property type="molecule type" value="Genomic_DNA"/>
</dbReference>
<accession>A0A6L7GAA1</accession>
<dbReference type="PANTHER" id="PTHR43003:SF5">
    <property type="entry name" value="DNA-3-METHYLADENINE GLYCOSYLASE"/>
    <property type="match status" value="1"/>
</dbReference>
<dbReference type="GO" id="GO:0006285">
    <property type="term" value="P:base-excision repair, AP site formation"/>
    <property type="evidence" value="ECO:0007669"/>
    <property type="project" value="TreeGrafter"/>
</dbReference>
<gene>
    <name evidence="6" type="ORF">GR170_23880</name>
</gene>
<evidence type="ECO:0000256" key="2">
    <source>
        <dbReference type="ARBA" id="ARBA00012000"/>
    </source>
</evidence>
<evidence type="ECO:0000256" key="3">
    <source>
        <dbReference type="ARBA" id="ARBA00022763"/>
    </source>
</evidence>
<dbReference type="Proteomes" id="UP000477911">
    <property type="component" value="Unassembled WGS sequence"/>
</dbReference>
<dbReference type="Pfam" id="PF00730">
    <property type="entry name" value="HhH-GPD"/>
    <property type="match status" value="1"/>
</dbReference>
<dbReference type="SUPFAM" id="SSF48150">
    <property type="entry name" value="DNA-glycosylase"/>
    <property type="match status" value="1"/>
</dbReference>
<dbReference type="SMART" id="SM00478">
    <property type="entry name" value="ENDO3c"/>
    <property type="match status" value="1"/>
</dbReference>
<reference evidence="6 7" key="1">
    <citation type="submission" date="2019-12" db="EMBL/GenBank/DDBJ databases">
        <authorList>
            <person name="Li M."/>
        </authorList>
    </citation>
    <scope>NUCLEOTIDE SEQUENCE [LARGE SCALE GENOMIC DNA]</scope>
    <source>
        <strain evidence="6 7">GBMRC 2024</strain>
    </source>
</reference>
<keyword evidence="4" id="KW-0234">DNA repair</keyword>
<evidence type="ECO:0000313" key="7">
    <source>
        <dbReference type="Proteomes" id="UP000477911"/>
    </source>
</evidence>
<dbReference type="AlphaFoldDB" id="A0A6L7GAA1"/>
<comment type="caution">
    <text evidence="6">The sequence shown here is derived from an EMBL/GenBank/DDBJ whole genome shotgun (WGS) entry which is preliminary data.</text>
</comment>
<evidence type="ECO:0000256" key="4">
    <source>
        <dbReference type="ARBA" id="ARBA00023204"/>
    </source>
</evidence>
<dbReference type="RefSeq" id="WP_160896998.1">
    <property type="nucleotide sequence ID" value="NZ_WUMU01000037.1"/>
</dbReference>
<dbReference type="Gene3D" id="1.10.1670.40">
    <property type="match status" value="1"/>
</dbReference>
<comment type="catalytic activity">
    <reaction evidence="1">
        <text>Hydrolysis of alkylated DNA, releasing 3-methyladenine, 3-methylguanine, 7-methylguanine and 7-methyladenine.</text>
        <dbReference type="EC" id="3.2.2.21"/>
    </reaction>
</comment>
<dbReference type="InterPro" id="IPR051912">
    <property type="entry name" value="Alkylbase_DNA_Glycosylase/TA"/>
</dbReference>
<evidence type="ECO:0000313" key="6">
    <source>
        <dbReference type="EMBL" id="MXN20879.1"/>
    </source>
</evidence>
<dbReference type="GO" id="GO:0032993">
    <property type="term" value="C:protein-DNA complex"/>
    <property type="evidence" value="ECO:0007669"/>
    <property type="project" value="TreeGrafter"/>
</dbReference>
<keyword evidence="3" id="KW-0227">DNA damage</keyword>
<proteinExistence type="predicted"/>
<dbReference type="GO" id="GO:0006307">
    <property type="term" value="P:DNA alkylation repair"/>
    <property type="evidence" value="ECO:0007669"/>
    <property type="project" value="TreeGrafter"/>
</dbReference>
<keyword evidence="7" id="KW-1185">Reference proteome</keyword>
<dbReference type="CDD" id="cd00056">
    <property type="entry name" value="ENDO3c"/>
    <property type="match status" value="1"/>
</dbReference>
<dbReference type="InterPro" id="IPR003265">
    <property type="entry name" value="HhH-GPD_domain"/>
</dbReference>
<evidence type="ECO:0000259" key="5">
    <source>
        <dbReference type="SMART" id="SM00478"/>
    </source>
</evidence>
<evidence type="ECO:0000256" key="1">
    <source>
        <dbReference type="ARBA" id="ARBA00000086"/>
    </source>
</evidence>
<dbReference type="PANTHER" id="PTHR43003">
    <property type="entry name" value="DNA-3-METHYLADENINE GLYCOSYLASE"/>
    <property type="match status" value="1"/>
</dbReference>
<dbReference type="GO" id="GO:0005737">
    <property type="term" value="C:cytoplasm"/>
    <property type="evidence" value="ECO:0007669"/>
    <property type="project" value="TreeGrafter"/>
</dbReference>
<dbReference type="EC" id="3.2.2.21" evidence="2"/>
<dbReference type="Gene3D" id="1.10.340.30">
    <property type="entry name" value="Hypothetical protein, domain 2"/>
    <property type="match status" value="1"/>
</dbReference>
<protein>
    <recommendedName>
        <fullName evidence="2">DNA-3-methyladenine glycosylase II</fullName>
        <ecNumber evidence="2">3.2.2.21</ecNumber>
    </recommendedName>
</protein>
<dbReference type="GO" id="GO:0043916">
    <property type="term" value="F:DNA-7-methylguanine glycosylase activity"/>
    <property type="evidence" value="ECO:0007669"/>
    <property type="project" value="TreeGrafter"/>
</dbReference>
<dbReference type="GO" id="GO:0032131">
    <property type="term" value="F:alkylated DNA binding"/>
    <property type="evidence" value="ECO:0007669"/>
    <property type="project" value="TreeGrafter"/>
</dbReference>
<dbReference type="InterPro" id="IPR011257">
    <property type="entry name" value="DNA_glycosylase"/>
</dbReference>
<name>A0A6L7GAA1_9RHOB</name>
<feature type="domain" description="HhH-GPD" evidence="5">
    <location>
        <begin position="51"/>
        <end position="199"/>
    </location>
</feature>
<dbReference type="GO" id="GO:0008725">
    <property type="term" value="F:DNA-3-methyladenine glycosylase activity"/>
    <property type="evidence" value="ECO:0007669"/>
    <property type="project" value="TreeGrafter"/>
</dbReference>
<sequence>MTRIETLEDVAEGVAWLAARDPGMARIAQTLPLPPLRRRPPGYAALLQIITGQQVSTASAAAIWARLEDAGLTEPNEVLKGGEEALRSCGLSRPKIRYALAIAERAPDFAALARQPGEEVIAALIALPGIGRWSAEIYALSALGHGDVLPAGDLALQEATRLLYGLDARPGEADLRARGLLWSPWRSIAARQLWSWYRAETKREGLQ</sequence>
<organism evidence="6 7">
    <name type="scientific">Pseudooceanicola albus</name>
    <dbReference type="NCBI Taxonomy" id="2692189"/>
    <lineage>
        <taxon>Bacteria</taxon>
        <taxon>Pseudomonadati</taxon>
        <taxon>Pseudomonadota</taxon>
        <taxon>Alphaproteobacteria</taxon>
        <taxon>Rhodobacterales</taxon>
        <taxon>Paracoccaceae</taxon>
        <taxon>Pseudooceanicola</taxon>
    </lineage>
</organism>